<feature type="non-terminal residue" evidence="6">
    <location>
        <position position="119"/>
    </location>
</feature>
<comment type="function">
    <text evidence="3">Involved in pre-mRNA splicing.</text>
</comment>
<keyword evidence="3" id="KW-0507">mRNA processing</keyword>
<feature type="non-terminal residue" evidence="6">
    <location>
        <position position="1"/>
    </location>
</feature>
<evidence type="ECO:0000256" key="1">
    <source>
        <dbReference type="ARBA" id="ARBA00010197"/>
    </source>
</evidence>
<comment type="subcellular location">
    <subcellularLocation>
        <location evidence="3">Nucleus</location>
    </subcellularLocation>
</comment>
<dbReference type="PANTHER" id="PTHR12096">
    <property type="entry name" value="NUCLEAR PROTEIN SKIP-RELATED"/>
    <property type="match status" value="1"/>
</dbReference>
<keyword evidence="3" id="KW-0747">Spliceosome</keyword>
<evidence type="ECO:0000313" key="7">
    <source>
        <dbReference type="Proteomes" id="UP000789901"/>
    </source>
</evidence>
<accession>A0ABN7WD88</accession>
<gene>
    <name evidence="6" type="ORF">GMARGA_LOCUS29613</name>
</gene>
<evidence type="ECO:0000313" key="6">
    <source>
        <dbReference type="EMBL" id="CAG8828136.1"/>
    </source>
</evidence>
<evidence type="ECO:0000259" key="5">
    <source>
        <dbReference type="Pfam" id="PF02731"/>
    </source>
</evidence>
<name>A0ABN7WD88_GIGMA</name>
<comment type="caution">
    <text evidence="6">The sequence shown here is derived from an EMBL/GenBank/DDBJ whole genome shotgun (WGS) entry which is preliminary data.</text>
</comment>
<dbReference type="InterPro" id="IPR004015">
    <property type="entry name" value="SKI-int_prot_SKIP_SNW-dom"/>
</dbReference>
<sequence length="119" mass="13978">AIQPKNVKNDKPSEPTYIHYTPGQQDKAYNSGATQRIIRIVEIPNTKEYTISLDKRLAADERRLQEITINDNFQNYLKHFSQLIDMLVKKYDNMLETCLERKRREEKALAHASTKSLRK</sequence>
<dbReference type="EMBL" id="CAJVQB010040198">
    <property type="protein sequence ID" value="CAG8828136.1"/>
    <property type="molecule type" value="Genomic_DNA"/>
</dbReference>
<reference evidence="6 7" key="1">
    <citation type="submission" date="2021-06" db="EMBL/GenBank/DDBJ databases">
        <authorList>
            <person name="Kallberg Y."/>
            <person name="Tangrot J."/>
            <person name="Rosling A."/>
        </authorList>
    </citation>
    <scope>NUCLEOTIDE SEQUENCE [LARGE SCALE GENOMIC DNA]</scope>
    <source>
        <strain evidence="6 7">120-4 pot B 10/14</strain>
    </source>
</reference>
<comment type="subunit">
    <text evidence="3">Associated with the spliceosome.</text>
</comment>
<keyword evidence="3" id="KW-0508">mRNA splicing</keyword>
<protein>
    <recommendedName>
        <fullName evidence="2 3">Pre-mRNA-processing protein 45</fullName>
    </recommendedName>
</protein>
<organism evidence="6 7">
    <name type="scientific">Gigaspora margarita</name>
    <dbReference type="NCBI Taxonomy" id="4874"/>
    <lineage>
        <taxon>Eukaryota</taxon>
        <taxon>Fungi</taxon>
        <taxon>Fungi incertae sedis</taxon>
        <taxon>Mucoromycota</taxon>
        <taxon>Glomeromycotina</taxon>
        <taxon>Glomeromycetes</taxon>
        <taxon>Diversisporales</taxon>
        <taxon>Gigasporaceae</taxon>
        <taxon>Gigaspora</taxon>
    </lineage>
</organism>
<proteinExistence type="inferred from homology"/>
<feature type="domain" description="SKI-interacting protein SKIP SNW" evidence="5">
    <location>
        <begin position="45"/>
        <end position="79"/>
    </location>
</feature>
<keyword evidence="7" id="KW-1185">Reference proteome</keyword>
<keyword evidence="3" id="KW-0539">Nucleus</keyword>
<comment type="similarity">
    <text evidence="1 3">Belongs to the SNW family.</text>
</comment>
<evidence type="ECO:0000256" key="4">
    <source>
        <dbReference type="SAM" id="MobiDB-lite"/>
    </source>
</evidence>
<evidence type="ECO:0000256" key="3">
    <source>
        <dbReference type="RuleBase" id="RU367140"/>
    </source>
</evidence>
<feature type="region of interest" description="Disordered" evidence="4">
    <location>
        <begin position="1"/>
        <end position="25"/>
    </location>
</feature>
<dbReference type="InterPro" id="IPR017862">
    <property type="entry name" value="SKI-int_prot_SKIP"/>
</dbReference>
<dbReference type="Proteomes" id="UP000789901">
    <property type="component" value="Unassembled WGS sequence"/>
</dbReference>
<evidence type="ECO:0000256" key="2">
    <source>
        <dbReference type="ARBA" id="ARBA00022160"/>
    </source>
</evidence>
<dbReference type="Pfam" id="PF02731">
    <property type="entry name" value="SKIP_SNW"/>
    <property type="match status" value="1"/>
</dbReference>